<dbReference type="Gene3D" id="1.10.10.60">
    <property type="entry name" value="Homeodomain-like"/>
    <property type="match status" value="2"/>
</dbReference>
<dbReference type="InterPro" id="IPR050959">
    <property type="entry name" value="MarA-like"/>
</dbReference>
<evidence type="ECO:0000256" key="1">
    <source>
        <dbReference type="ARBA" id="ARBA00023015"/>
    </source>
</evidence>
<evidence type="ECO:0000256" key="2">
    <source>
        <dbReference type="ARBA" id="ARBA00023125"/>
    </source>
</evidence>
<evidence type="ECO:0000313" key="5">
    <source>
        <dbReference type="EMBL" id="EFM31718.1"/>
    </source>
</evidence>
<dbReference type="InterPro" id="IPR018062">
    <property type="entry name" value="HTH_AraC-typ_CS"/>
</dbReference>
<dbReference type="eggNOG" id="COG3708">
    <property type="taxonomic scope" value="Bacteria"/>
</dbReference>
<dbReference type="RefSeq" id="WP_000972220.1">
    <property type="nucleotide sequence ID" value="NZ_GL397179.1"/>
</dbReference>
<keyword evidence="3" id="KW-0804">Transcription</keyword>
<dbReference type="SMART" id="SM00871">
    <property type="entry name" value="AraC_E_bind"/>
    <property type="match status" value="1"/>
</dbReference>
<comment type="caution">
    <text evidence="5">The sequence shown here is derived from an EMBL/GenBank/DDBJ whole genome shotgun (WGS) entry which is preliminary data.</text>
</comment>
<dbReference type="HOGENOM" id="CLU_000445_81_1_9"/>
<dbReference type="Pfam" id="PF12833">
    <property type="entry name" value="HTH_18"/>
    <property type="match status" value="1"/>
</dbReference>
<dbReference type="InterPro" id="IPR010499">
    <property type="entry name" value="AraC_E-bd"/>
</dbReference>
<dbReference type="AlphaFoldDB" id="E0PRG7"/>
<evidence type="ECO:0000256" key="3">
    <source>
        <dbReference type="ARBA" id="ARBA00023163"/>
    </source>
</evidence>
<dbReference type="Gene3D" id="3.20.80.10">
    <property type="entry name" value="Regulatory factor, effector binding domain"/>
    <property type="match status" value="1"/>
</dbReference>
<dbReference type="InterPro" id="IPR018060">
    <property type="entry name" value="HTH_AraC"/>
</dbReference>
<dbReference type="PANTHER" id="PTHR47504:SF5">
    <property type="entry name" value="RIGHT ORIGIN-BINDING PROTEIN"/>
    <property type="match status" value="1"/>
</dbReference>
<dbReference type="eggNOG" id="COG2207">
    <property type="taxonomic scope" value="Bacteria"/>
</dbReference>
<keyword evidence="2" id="KW-0238">DNA-binding</keyword>
<protein>
    <submittedName>
        <fullName evidence="5">Transcriptional regulator, effector binding domain protein</fullName>
    </submittedName>
</protein>
<keyword evidence="1" id="KW-0805">Transcription regulation</keyword>
<dbReference type="SUPFAM" id="SSF55136">
    <property type="entry name" value="Probable bacterial effector-binding domain"/>
    <property type="match status" value="1"/>
</dbReference>
<evidence type="ECO:0000313" key="6">
    <source>
        <dbReference type="Proteomes" id="UP000003823"/>
    </source>
</evidence>
<sequence length="278" mass="31307">MMHQFNQTMDYLEQQLTGEVDMKRFQQLSGYSYPLFSRLFSILADMTLAEYLRNRRLSEAVTDLRESSEKVIDIALKYGYDSADAFSAAFKKFHGATPSEVRNGKPYRVFPRLQLSLKITGGKNMDIKIQKKPAFTVAGVLLEAIDNSQCPSAWEQLYANHSLESLEGFGSGQSFGVCSDVKEGEIIDYMAAYDVTDKVKAEELGLSIKDISEAEYAIVPVKGPIPASIHHAWKYVLEIFFPETGYRHSGAPDFEVYTGGDMSSPDYQMELWIPVIKE</sequence>
<dbReference type="Pfam" id="PF06445">
    <property type="entry name" value="GyrI-like"/>
    <property type="match status" value="1"/>
</dbReference>
<reference evidence="5 6" key="1">
    <citation type="submission" date="2010-07" db="EMBL/GenBank/DDBJ databases">
        <authorList>
            <person name="Muzny D."/>
            <person name="Qin X."/>
            <person name="Deng J."/>
            <person name="Jiang H."/>
            <person name="Liu Y."/>
            <person name="Qu J."/>
            <person name="Song X.-Z."/>
            <person name="Zhang L."/>
            <person name="Thornton R."/>
            <person name="Coyle M."/>
            <person name="Francisco L."/>
            <person name="Jackson L."/>
            <person name="Javaid M."/>
            <person name="Korchina V."/>
            <person name="Kovar C."/>
            <person name="Mata R."/>
            <person name="Mathew T."/>
            <person name="Ngo R."/>
            <person name="Nguyen L."/>
            <person name="Nguyen N."/>
            <person name="Okwuonu G."/>
            <person name="Ongeri F."/>
            <person name="Pham C."/>
            <person name="Simmons D."/>
            <person name="Wilczek-Boney K."/>
            <person name="Hale W."/>
            <person name="Jakkamsetti A."/>
            <person name="Pham P."/>
            <person name="Ruth R."/>
            <person name="San Lucas F."/>
            <person name="Warren J."/>
            <person name="Zhang J."/>
            <person name="Zhao Z."/>
            <person name="Zhou C."/>
            <person name="Zhu D."/>
            <person name="Lee S."/>
            <person name="Bess C."/>
            <person name="Blankenburg K."/>
            <person name="Forbes L."/>
            <person name="Fu Q."/>
            <person name="Gubbala S."/>
            <person name="Hirani K."/>
            <person name="Jayaseelan J.C."/>
            <person name="Lara F."/>
            <person name="Munidasa M."/>
            <person name="Palculict T."/>
            <person name="Patil S."/>
            <person name="Pu L.-L."/>
            <person name="Saada N."/>
            <person name="Tang L."/>
            <person name="Weissenberger G."/>
            <person name="Zhu Y."/>
            <person name="Hemphill L."/>
            <person name="Shang Y."/>
            <person name="Youmans B."/>
            <person name="Ayvaz T."/>
            <person name="Ross M."/>
            <person name="Santibanez J."/>
            <person name="Aqrawi P."/>
            <person name="Gross S."/>
            <person name="Joshi V."/>
            <person name="Fowler G."/>
            <person name="Nazareth L."/>
            <person name="Reid J."/>
            <person name="Worley K."/>
            <person name="Petrosino J."/>
            <person name="Highlander S."/>
            <person name="Gibbs R."/>
        </authorList>
    </citation>
    <scope>NUCLEOTIDE SEQUENCE [LARGE SCALE GENOMIC DNA]</scope>
    <source>
        <strain evidence="5 6">ATCC 6249</strain>
    </source>
</reference>
<dbReference type="EMBL" id="AEEN01000012">
    <property type="protein sequence ID" value="EFM31718.1"/>
    <property type="molecule type" value="Genomic_DNA"/>
</dbReference>
<dbReference type="InterPro" id="IPR011256">
    <property type="entry name" value="Reg_factor_effector_dom_sf"/>
</dbReference>
<dbReference type="InterPro" id="IPR009057">
    <property type="entry name" value="Homeodomain-like_sf"/>
</dbReference>
<dbReference type="PRINTS" id="PR00032">
    <property type="entry name" value="HTHARAC"/>
</dbReference>
<dbReference type="OrthoDB" id="9801123at2"/>
<dbReference type="PROSITE" id="PS00041">
    <property type="entry name" value="HTH_ARAC_FAMILY_1"/>
    <property type="match status" value="1"/>
</dbReference>
<evidence type="ECO:0000259" key="4">
    <source>
        <dbReference type="PROSITE" id="PS01124"/>
    </source>
</evidence>
<gene>
    <name evidence="5" type="ORF">HMPREF8571_1088</name>
</gene>
<dbReference type="Proteomes" id="UP000003823">
    <property type="component" value="Unassembled WGS sequence"/>
</dbReference>
<dbReference type="PANTHER" id="PTHR47504">
    <property type="entry name" value="RIGHT ORIGIN-BINDING PROTEIN"/>
    <property type="match status" value="1"/>
</dbReference>
<proteinExistence type="predicted"/>
<dbReference type="PROSITE" id="PS01124">
    <property type="entry name" value="HTH_ARAC_FAMILY_2"/>
    <property type="match status" value="1"/>
</dbReference>
<feature type="domain" description="HTH araC/xylS-type" evidence="4">
    <location>
        <begin position="6"/>
        <end position="104"/>
    </location>
</feature>
<dbReference type="GO" id="GO:0003700">
    <property type="term" value="F:DNA-binding transcription factor activity"/>
    <property type="evidence" value="ECO:0007669"/>
    <property type="project" value="InterPro"/>
</dbReference>
<name>E0PRG7_STRMT</name>
<organism evidence="5 6">
    <name type="scientific">Streptococcus mitis ATCC 6249</name>
    <dbReference type="NCBI Taxonomy" id="864567"/>
    <lineage>
        <taxon>Bacteria</taxon>
        <taxon>Bacillati</taxon>
        <taxon>Bacillota</taxon>
        <taxon>Bacilli</taxon>
        <taxon>Lactobacillales</taxon>
        <taxon>Streptococcaceae</taxon>
        <taxon>Streptococcus</taxon>
        <taxon>Streptococcus mitis group</taxon>
    </lineage>
</organism>
<dbReference type="InterPro" id="IPR029442">
    <property type="entry name" value="GyrI-like"/>
</dbReference>
<dbReference type="GO" id="GO:0043565">
    <property type="term" value="F:sequence-specific DNA binding"/>
    <property type="evidence" value="ECO:0007669"/>
    <property type="project" value="InterPro"/>
</dbReference>
<dbReference type="InterPro" id="IPR020449">
    <property type="entry name" value="Tscrpt_reg_AraC-type_HTH"/>
</dbReference>
<dbReference type="SUPFAM" id="SSF46689">
    <property type="entry name" value="Homeodomain-like"/>
    <property type="match status" value="1"/>
</dbReference>
<dbReference type="SMART" id="SM00342">
    <property type="entry name" value="HTH_ARAC"/>
    <property type="match status" value="1"/>
</dbReference>
<accession>E0PRG7</accession>